<dbReference type="Proteomes" id="UP000199013">
    <property type="component" value="Unassembled WGS sequence"/>
</dbReference>
<dbReference type="GO" id="GO:0005829">
    <property type="term" value="C:cytosol"/>
    <property type="evidence" value="ECO:0007669"/>
    <property type="project" value="TreeGrafter"/>
</dbReference>
<dbReference type="PANTHER" id="PTHR35176">
    <property type="entry name" value="HEME OXYGENASE HI_0854-RELATED"/>
    <property type="match status" value="1"/>
</dbReference>
<feature type="domain" description="Pyridoxamine 5'-phosphate oxidase N-terminal" evidence="2">
    <location>
        <begin position="19"/>
        <end position="157"/>
    </location>
</feature>
<keyword evidence="4" id="KW-1185">Reference proteome</keyword>
<accession>A0A1C3NWF5</accession>
<dbReference type="GO" id="GO:0070967">
    <property type="term" value="F:coenzyme F420 binding"/>
    <property type="evidence" value="ECO:0007669"/>
    <property type="project" value="TreeGrafter"/>
</dbReference>
<sequence>MIVTGLVVHPVQMNLDAGEARGRFAAARVARLATADASGQPHLVPVTFALHNDAIVTAVDYKPKRSAALKRLANIAVNPRVSLIADYYVEDWKALWWARADGVARIVADGSAADGSAGERSAWHDAIDRLVAKYSQYQQRRPAGPVILIDVHHWSGWAYTPG</sequence>
<dbReference type="PANTHER" id="PTHR35176:SF2">
    <property type="entry name" value="F420H(2)-DEPENDENT REDUCTASE RV1155"/>
    <property type="match status" value="1"/>
</dbReference>
<reference evidence="4" key="1">
    <citation type="submission" date="2016-02" db="EMBL/GenBank/DDBJ databases">
        <authorList>
            <person name="Wibberg D."/>
        </authorList>
    </citation>
    <scope>NUCLEOTIDE SEQUENCE [LARGE SCALE GENOMIC DNA]</scope>
</reference>
<dbReference type="NCBIfam" id="TIGR03668">
    <property type="entry name" value="Rv0121_F420"/>
    <property type="match status" value="1"/>
</dbReference>
<organism evidence="3 4">
    <name type="scientific">Candidatus Protofrankia californiensis</name>
    <dbReference type="NCBI Taxonomy" id="1839754"/>
    <lineage>
        <taxon>Bacteria</taxon>
        <taxon>Bacillati</taxon>
        <taxon>Actinomycetota</taxon>
        <taxon>Actinomycetes</taxon>
        <taxon>Frankiales</taxon>
        <taxon>Frankiaceae</taxon>
        <taxon>Protofrankia</taxon>
    </lineage>
</organism>
<dbReference type="AlphaFoldDB" id="A0A1C3NWF5"/>
<dbReference type="GO" id="GO:0016627">
    <property type="term" value="F:oxidoreductase activity, acting on the CH-CH group of donors"/>
    <property type="evidence" value="ECO:0007669"/>
    <property type="project" value="TreeGrafter"/>
</dbReference>
<keyword evidence="1" id="KW-0560">Oxidoreductase</keyword>
<dbReference type="InterPro" id="IPR012349">
    <property type="entry name" value="Split_barrel_FMN-bd"/>
</dbReference>
<evidence type="ECO:0000313" key="4">
    <source>
        <dbReference type="Proteomes" id="UP000199013"/>
    </source>
</evidence>
<evidence type="ECO:0000313" key="3">
    <source>
        <dbReference type="EMBL" id="SBW20995.1"/>
    </source>
</evidence>
<dbReference type="EMBL" id="FLUV01000787">
    <property type="protein sequence ID" value="SBW20995.1"/>
    <property type="molecule type" value="Genomic_DNA"/>
</dbReference>
<gene>
    <name evidence="3" type="ORF">FDG2_1861</name>
</gene>
<dbReference type="InterPro" id="IPR052019">
    <property type="entry name" value="F420H2_bilvrd_red/Heme_oxyg"/>
</dbReference>
<evidence type="ECO:0000259" key="2">
    <source>
        <dbReference type="Pfam" id="PF01243"/>
    </source>
</evidence>
<dbReference type="Gene3D" id="2.30.110.10">
    <property type="entry name" value="Electron Transport, Fmn-binding Protein, Chain A"/>
    <property type="match status" value="1"/>
</dbReference>
<dbReference type="InterPro" id="IPR011576">
    <property type="entry name" value="Pyridox_Oxase_N"/>
</dbReference>
<name>A0A1C3NWF5_9ACTN</name>
<dbReference type="Pfam" id="PF01243">
    <property type="entry name" value="PNPOx_N"/>
    <property type="match status" value="1"/>
</dbReference>
<proteinExistence type="predicted"/>
<dbReference type="SUPFAM" id="SSF50475">
    <property type="entry name" value="FMN-binding split barrel"/>
    <property type="match status" value="1"/>
</dbReference>
<protein>
    <submittedName>
        <fullName evidence="3">Pyridoxamine 5'-phosphate oxidase-like protein</fullName>
    </submittedName>
</protein>
<dbReference type="InterPro" id="IPR019967">
    <property type="entry name" value="F420-dep_enz_PPOX_Rv0121"/>
</dbReference>
<evidence type="ECO:0000256" key="1">
    <source>
        <dbReference type="ARBA" id="ARBA00023002"/>
    </source>
</evidence>